<dbReference type="AlphaFoldDB" id="A0A4Z0R0K4"/>
<dbReference type="RefSeq" id="WP_135550828.1">
    <property type="nucleotide sequence ID" value="NZ_SPQQ01000010.1"/>
</dbReference>
<dbReference type="OrthoDB" id="2615313at2"/>
<name>A0A4Z0R0K4_9FIRM</name>
<dbReference type="Proteomes" id="UP000298460">
    <property type="component" value="Unassembled WGS sequence"/>
</dbReference>
<reference evidence="1 2" key="1">
    <citation type="submission" date="2019-03" db="EMBL/GenBank/DDBJ databases">
        <title>Draft Genome Sequence of Desulfosporosinus fructosivorans Strain 63.6F, Isolated from Marine Sediment in the Baltic Sea.</title>
        <authorList>
            <person name="Hausmann B."/>
            <person name="Vandieken V."/>
            <person name="Pjevac P."/>
            <person name="Schreck K."/>
            <person name="Herbold C.W."/>
            <person name="Loy A."/>
        </authorList>
    </citation>
    <scope>NUCLEOTIDE SEQUENCE [LARGE SCALE GENOMIC DNA]</scope>
    <source>
        <strain evidence="1 2">63.6F</strain>
    </source>
</reference>
<accession>A0A4Z0R0K4</accession>
<organism evidence="1 2">
    <name type="scientific">Desulfosporosinus fructosivorans</name>
    <dbReference type="NCBI Taxonomy" id="2018669"/>
    <lineage>
        <taxon>Bacteria</taxon>
        <taxon>Bacillati</taxon>
        <taxon>Bacillota</taxon>
        <taxon>Clostridia</taxon>
        <taxon>Eubacteriales</taxon>
        <taxon>Desulfitobacteriaceae</taxon>
        <taxon>Desulfosporosinus</taxon>
    </lineage>
</organism>
<gene>
    <name evidence="1" type="ORF">E4K67_22425</name>
</gene>
<evidence type="ECO:0000313" key="2">
    <source>
        <dbReference type="Proteomes" id="UP000298460"/>
    </source>
</evidence>
<proteinExistence type="predicted"/>
<dbReference type="Pfam" id="PF11681">
    <property type="entry name" value="Phage_Tube_PhiTE"/>
    <property type="match status" value="1"/>
</dbReference>
<evidence type="ECO:0000313" key="1">
    <source>
        <dbReference type="EMBL" id="TGE35875.1"/>
    </source>
</evidence>
<dbReference type="EMBL" id="SPQQ01000010">
    <property type="protein sequence ID" value="TGE35875.1"/>
    <property type="molecule type" value="Genomic_DNA"/>
</dbReference>
<keyword evidence="2" id="KW-1185">Reference proteome</keyword>
<dbReference type="InterPro" id="IPR021695">
    <property type="entry name" value="Phage_KPP10_Orf10"/>
</dbReference>
<sequence>MSYETYSFGDVSIAISHPSFGQFVATGEGIGSITTEMTTEQTIQDVAADGKVMISKIKAKNGTVAIAVQQTSTFHQWLIKLYNYLQTSSTSKWAETKIIIRTPGMRELETCTGVAFTKLPSNPRQAQGQNLTWSLMAADIQRDVV</sequence>
<comment type="caution">
    <text evidence="1">The sequence shown here is derived from an EMBL/GenBank/DDBJ whole genome shotgun (WGS) entry which is preliminary data.</text>
</comment>
<protein>
    <submittedName>
        <fullName evidence="1">DUF3277 family protein</fullName>
    </submittedName>
</protein>